<evidence type="ECO:0000313" key="2">
    <source>
        <dbReference type="EMBL" id="MET3865410.1"/>
    </source>
</evidence>
<name>A0ABV2NG81_9HYPH</name>
<comment type="caution">
    <text evidence="2">The sequence shown here is derived from an EMBL/GenBank/DDBJ whole genome shotgun (WGS) entry which is preliminary data.</text>
</comment>
<accession>A0ABV2NG81</accession>
<reference evidence="2 3" key="1">
    <citation type="submission" date="2024-06" db="EMBL/GenBank/DDBJ databases">
        <title>Genomics of switchgrass bacterial isolates.</title>
        <authorList>
            <person name="Shade A."/>
        </authorList>
    </citation>
    <scope>NUCLEOTIDE SEQUENCE [LARGE SCALE GENOMIC DNA]</scope>
    <source>
        <strain evidence="2 3">PvP084</strain>
    </source>
</reference>
<organism evidence="2 3">
    <name type="scientific">Methylobacterium radiotolerans</name>
    <dbReference type="NCBI Taxonomy" id="31998"/>
    <lineage>
        <taxon>Bacteria</taxon>
        <taxon>Pseudomonadati</taxon>
        <taxon>Pseudomonadota</taxon>
        <taxon>Alphaproteobacteria</taxon>
        <taxon>Hyphomicrobiales</taxon>
        <taxon>Methylobacteriaceae</taxon>
        <taxon>Methylobacterium</taxon>
    </lineage>
</organism>
<protein>
    <submittedName>
        <fullName evidence="2">Uncharacterized protein</fullName>
    </submittedName>
</protein>
<dbReference type="Proteomes" id="UP001549119">
    <property type="component" value="Unassembled WGS sequence"/>
</dbReference>
<proteinExistence type="predicted"/>
<evidence type="ECO:0000313" key="3">
    <source>
        <dbReference type="Proteomes" id="UP001549119"/>
    </source>
</evidence>
<keyword evidence="3" id="KW-1185">Reference proteome</keyword>
<dbReference type="RefSeq" id="WP_012321742.1">
    <property type="nucleotide sequence ID" value="NZ_BJXP01000029.1"/>
</dbReference>
<gene>
    <name evidence="2" type="ORF">ABIC20_002719</name>
</gene>
<evidence type="ECO:0000256" key="1">
    <source>
        <dbReference type="SAM" id="MobiDB-lite"/>
    </source>
</evidence>
<sequence>MTLDDAPKTKGNARARARVDVESTPSLGDAGDRADRDNVIAIIARSSTGHPGKTSATRT</sequence>
<dbReference type="EMBL" id="JBEPNW010000002">
    <property type="protein sequence ID" value="MET3865410.1"/>
    <property type="molecule type" value="Genomic_DNA"/>
</dbReference>
<feature type="region of interest" description="Disordered" evidence="1">
    <location>
        <begin position="1"/>
        <end position="35"/>
    </location>
</feature>
<dbReference type="GeneID" id="6140899"/>